<gene>
    <name evidence="9" type="ORF">IRI77_21360</name>
</gene>
<dbReference type="KEGG" id="pfer:IRI77_21360"/>
<comment type="cofactor">
    <cofactor evidence="1 5 7">
        <name>pyridoxal 5'-phosphate</name>
        <dbReference type="ChEBI" id="CHEBI:597326"/>
    </cofactor>
</comment>
<dbReference type="SUPFAM" id="SSF53383">
    <property type="entry name" value="PLP-dependent transferases"/>
    <property type="match status" value="1"/>
</dbReference>
<dbReference type="GO" id="GO:0008453">
    <property type="term" value="F:alanine-glyoxylate transaminase activity"/>
    <property type="evidence" value="ECO:0007669"/>
    <property type="project" value="TreeGrafter"/>
</dbReference>
<dbReference type="Pfam" id="PF00266">
    <property type="entry name" value="Aminotran_5"/>
    <property type="match status" value="1"/>
</dbReference>
<accession>A0A7S7NYG4</accession>
<evidence type="ECO:0000256" key="3">
    <source>
        <dbReference type="ARBA" id="ARBA00022898"/>
    </source>
</evidence>
<dbReference type="GO" id="GO:0019265">
    <property type="term" value="P:glycine biosynthetic process, by transamination of glyoxylate"/>
    <property type="evidence" value="ECO:0007669"/>
    <property type="project" value="TreeGrafter"/>
</dbReference>
<dbReference type="InterPro" id="IPR015422">
    <property type="entry name" value="PyrdxlP-dep_Trfase_small"/>
</dbReference>
<evidence type="ECO:0000313" key="10">
    <source>
        <dbReference type="Proteomes" id="UP000593892"/>
    </source>
</evidence>
<proteinExistence type="inferred from homology"/>
<dbReference type="EMBL" id="CP063849">
    <property type="protein sequence ID" value="QOY92096.1"/>
    <property type="molecule type" value="Genomic_DNA"/>
</dbReference>
<evidence type="ECO:0000256" key="1">
    <source>
        <dbReference type="ARBA" id="ARBA00001933"/>
    </source>
</evidence>
<keyword evidence="10" id="KW-1185">Reference proteome</keyword>
<feature type="domain" description="Aminotransferase class V" evidence="8">
    <location>
        <begin position="3"/>
        <end position="302"/>
    </location>
</feature>
<evidence type="ECO:0000256" key="7">
    <source>
        <dbReference type="RuleBase" id="RU004504"/>
    </source>
</evidence>
<keyword evidence="9" id="KW-0808">Transferase</keyword>
<dbReference type="InterPro" id="IPR024169">
    <property type="entry name" value="SP_NH2Trfase/AEP_transaminase"/>
</dbReference>
<evidence type="ECO:0000259" key="8">
    <source>
        <dbReference type="Pfam" id="PF00266"/>
    </source>
</evidence>
<evidence type="ECO:0000313" key="9">
    <source>
        <dbReference type="EMBL" id="QOY92096.1"/>
    </source>
</evidence>
<dbReference type="PANTHER" id="PTHR21152:SF40">
    <property type="entry name" value="ALANINE--GLYOXYLATE AMINOTRANSFERASE"/>
    <property type="match status" value="1"/>
</dbReference>
<keyword evidence="9" id="KW-0032">Aminotransferase</keyword>
<feature type="modified residue" description="N6-(pyridoxal phosphate)lysine" evidence="5">
    <location>
        <position position="168"/>
    </location>
</feature>
<dbReference type="Gene3D" id="3.40.640.10">
    <property type="entry name" value="Type I PLP-dependent aspartate aminotransferase-like (Major domain)"/>
    <property type="match status" value="1"/>
</dbReference>
<dbReference type="InterPro" id="IPR000192">
    <property type="entry name" value="Aminotrans_V_dom"/>
</dbReference>
<reference evidence="9 10" key="1">
    <citation type="submission" date="2020-10" db="EMBL/GenBank/DDBJ databases">
        <title>Complete genome sequence of Paludibaculum fermentans P105T, a facultatively anaerobic acidobacterium capable of dissimilatory Fe(III) reduction.</title>
        <authorList>
            <person name="Dedysh S.N."/>
            <person name="Beletsky A.V."/>
            <person name="Kulichevskaya I.S."/>
            <person name="Mardanov A.V."/>
            <person name="Ravin N.V."/>
        </authorList>
    </citation>
    <scope>NUCLEOTIDE SEQUENCE [LARGE SCALE GENOMIC DNA]</scope>
    <source>
        <strain evidence="9 10">P105</strain>
    </source>
</reference>
<dbReference type="Gene3D" id="3.90.1150.10">
    <property type="entry name" value="Aspartate Aminotransferase, domain 1"/>
    <property type="match status" value="1"/>
</dbReference>
<evidence type="ECO:0000256" key="4">
    <source>
        <dbReference type="PIRSR" id="PIRSR000524-1"/>
    </source>
</evidence>
<sequence length="367" mass="38964">MASDIHHRTQDFIKLYPTVLRDLKEVFGTQGDVLITVSSGTGALEASITNFFSEGDKVVICCAGKFGERWVELAKAFRLNAVVLMAEYGSVVAPAAVEAALNENPDTKGVLFQASETSTGAAHDVKAIGEITKKTGALCIVDAITGLGTMPLDIDGWGLDIVVGGSQKAFMIPPGLAFISVSAKAWAQSASAKLPRLYFDLKKEKKMADKGESAWTPNVSHILALAEALKYIKELGMDKLVENAQLLAKATRAAALELGLELFAPDAPSSSVTAIKAPKGMDSSDIVKGFRNQFGSVIANGQGTMKGQIFRIAHLGYFDFPDLFAMVAELEIILHSKGIPVEFGKGVAAVQRVYAEAVSAKEVAAVK</sequence>
<organism evidence="9 10">
    <name type="scientific">Paludibaculum fermentans</name>
    <dbReference type="NCBI Taxonomy" id="1473598"/>
    <lineage>
        <taxon>Bacteria</taxon>
        <taxon>Pseudomonadati</taxon>
        <taxon>Acidobacteriota</taxon>
        <taxon>Terriglobia</taxon>
        <taxon>Bryobacterales</taxon>
        <taxon>Bryobacteraceae</taxon>
        <taxon>Paludibaculum</taxon>
    </lineage>
</organism>
<protein>
    <submittedName>
        <fullName evidence="9">Alanine--glyoxylate aminotransferase family protein</fullName>
    </submittedName>
</protein>
<dbReference type="PROSITE" id="PS00595">
    <property type="entry name" value="AA_TRANSFER_CLASS_5"/>
    <property type="match status" value="1"/>
</dbReference>
<dbReference type="GO" id="GO:0004760">
    <property type="term" value="F:L-serine-pyruvate transaminase activity"/>
    <property type="evidence" value="ECO:0007669"/>
    <property type="project" value="TreeGrafter"/>
</dbReference>
<dbReference type="PANTHER" id="PTHR21152">
    <property type="entry name" value="AMINOTRANSFERASE CLASS V"/>
    <property type="match status" value="1"/>
</dbReference>
<feature type="binding site" evidence="4">
    <location>
        <position position="311"/>
    </location>
    <ligand>
        <name>substrate</name>
    </ligand>
</feature>
<evidence type="ECO:0000256" key="6">
    <source>
        <dbReference type="RuleBase" id="RU004075"/>
    </source>
</evidence>
<evidence type="ECO:0000256" key="2">
    <source>
        <dbReference type="ARBA" id="ARBA00009236"/>
    </source>
</evidence>
<name>A0A7S7NYG4_PALFE</name>
<evidence type="ECO:0000256" key="5">
    <source>
        <dbReference type="PIRSR" id="PIRSR000524-50"/>
    </source>
</evidence>
<dbReference type="InterPro" id="IPR015424">
    <property type="entry name" value="PyrdxlP-dep_Trfase"/>
</dbReference>
<dbReference type="InterPro" id="IPR015421">
    <property type="entry name" value="PyrdxlP-dep_Trfase_major"/>
</dbReference>
<comment type="similarity">
    <text evidence="2 6">Belongs to the class-V pyridoxal-phosphate-dependent aminotransferase family.</text>
</comment>
<keyword evidence="3 5" id="KW-0663">Pyridoxal phosphate</keyword>
<dbReference type="Proteomes" id="UP000593892">
    <property type="component" value="Chromosome"/>
</dbReference>
<dbReference type="InterPro" id="IPR020578">
    <property type="entry name" value="Aminotrans_V_PyrdxlP_BS"/>
</dbReference>
<dbReference type="AlphaFoldDB" id="A0A7S7NYG4"/>
<dbReference type="PIRSF" id="PIRSF000524">
    <property type="entry name" value="SPT"/>
    <property type="match status" value="1"/>
</dbReference>